<dbReference type="Gene3D" id="3.40.50.1820">
    <property type="entry name" value="alpha/beta hydrolase"/>
    <property type="match status" value="2"/>
</dbReference>
<dbReference type="SMART" id="SM00939">
    <property type="entry name" value="PepX_C"/>
    <property type="match status" value="1"/>
</dbReference>
<proteinExistence type="inferred from homology"/>
<dbReference type="InterPro" id="IPR008979">
    <property type="entry name" value="Galactose-bd-like_sf"/>
</dbReference>
<sequence length="627" mass="69804" precursor="true">MLSNHKINHWSNWLNCVLATISLLLIFSNQTSADEKKASPQFKDGEAQIVKAFADADYWIRHDLWVETEFDSDGDGKLDRMHVSVTRPRQTESEGLKLPAVYISSPYFAGTGSKGRQYFWDTKQELGAVPKKRERVPSVVRKGMRPIISKTHMKDWVPRGYVVVHSSSPGTGLSQGCPTIGGDNESLAPKAVIDWLCGRAKGFTTIDGSEPVTAKWCTGKVGMTGTSFNGTLALAAATTGVEGLEAIIPIAPNTSYYHYYRSNGLIRHPYGYLGEDIDYLYDFVHSGDKNRREHCNCEIRDKELLKQFDRVSGDYNRFWAGRDYLNDIKPVKAAVLMSHAFNDWNVMPEHSVRIFKALQANGVPTQAYFHQGGHGGPPPMKQMNRWFTRYLHGVKNGVEKDPKAWIVRAGAKRDQPTSYADYPNPKAKPVKLFLGAGAPEQGILSINTQPAQGTEKLVDNFSFNGTALAQAEWTEHRLIYVSPKLSKPIHISGTPRISIRLACNKPAANLSVWLVSLPWTEGRNSKITDNIITRGWADPQNHRSLTESEPLKPGQFYDLSFDLQPDDQIIPKGQQLGLMIFSSDRDFTLRPTPGTELTVDLDKTSMMLPIVGGTSALKESLAPGKKK</sequence>
<keyword evidence="9" id="KW-0732">Signal</keyword>
<evidence type="ECO:0000256" key="6">
    <source>
        <dbReference type="ARBA" id="ARBA00022801"/>
    </source>
</evidence>
<feature type="signal peptide" evidence="9">
    <location>
        <begin position="1"/>
        <end position="33"/>
    </location>
</feature>
<dbReference type="Pfam" id="PF02129">
    <property type="entry name" value="Peptidase_S15"/>
    <property type="match status" value="1"/>
</dbReference>
<dbReference type="EMBL" id="CP037920">
    <property type="protein sequence ID" value="QDT98591.1"/>
    <property type="molecule type" value="Genomic_DNA"/>
</dbReference>
<gene>
    <name evidence="11" type="primary">pepX</name>
    <name evidence="11" type="ORF">V144x_40980</name>
</gene>
<keyword evidence="7" id="KW-0720">Serine protease</keyword>
<dbReference type="EC" id="3.4.14.11" evidence="3"/>
<dbReference type="KEGG" id="gaw:V144x_40980"/>
<dbReference type="InterPro" id="IPR000383">
    <property type="entry name" value="Xaa-Pro-like_dom"/>
</dbReference>
<dbReference type="GO" id="GO:0008236">
    <property type="term" value="F:serine-type peptidase activity"/>
    <property type="evidence" value="ECO:0007669"/>
    <property type="project" value="UniProtKB-KW"/>
</dbReference>
<comment type="catalytic activity">
    <reaction evidence="1">
        <text>Hydrolyzes Xaa-Pro-|- bonds to release unblocked, N-terminal dipeptides from substrates including Ala-Pro-|-p-nitroanilide and (sequentially) Tyr-Pro-|-Phe-Pro-|-Gly-Pro-|-Ile.</text>
        <dbReference type="EC" id="3.4.14.11"/>
    </reaction>
</comment>
<dbReference type="PANTHER" id="PTHR43056">
    <property type="entry name" value="PEPTIDASE S9 PROLYL OLIGOPEPTIDASE"/>
    <property type="match status" value="1"/>
</dbReference>
<keyword evidence="6 11" id="KW-0378">Hydrolase</keyword>
<dbReference type="RefSeq" id="WP_144987380.1">
    <property type="nucleotide sequence ID" value="NZ_CP037920.1"/>
</dbReference>
<evidence type="ECO:0000256" key="7">
    <source>
        <dbReference type="ARBA" id="ARBA00022825"/>
    </source>
</evidence>
<evidence type="ECO:0000256" key="3">
    <source>
        <dbReference type="ARBA" id="ARBA00012463"/>
    </source>
</evidence>
<dbReference type="Proteomes" id="UP000318704">
    <property type="component" value="Chromosome"/>
</dbReference>
<name>A0A517W005_9PLAN</name>
<protein>
    <recommendedName>
        <fullName evidence="3">Xaa-Pro dipeptidyl-peptidase</fullName>
        <ecNumber evidence="3">3.4.14.11</ecNumber>
    </recommendedName>
    <alternativeName>
        <fullName evidence="8">X-prolyl-dipeptidyl aminopeptidase</fullName>
    </alternativeName>
</protein>
<evidence type="ECO:0000313" key="12">
    <source>
        <dbReference type="Proteomes" id="UP000318704"/>
    </source>
</evidence>
<dbReference type="InterPro" id="IPR013736">
    <property type="entry name" value="Xaa-Pro_dipept_C"/>
</dbReference>
<dbReference type="Gene3D" id="2.60.120.260">
    <property type="entry name" value="Galactose-binding domain-like"/>
    <property type="match status" value="1"/>
</dbReference>
<evidence type="ECO:0000256" key="9">
    <source>
        <dbReference type="SAM" id="SignalP"/>
    </source>
</evidence>
<feature type="chain" id="PRO_5021905231" description="Xaa-Pro dipeptidyl-peptidase" evidence="9">
    <location>
        <begin position="34"/>
        <end position="627"/>
    </location>
</feature>
<dbReference type="AlphaFoldDB" id="A0A517W005"/>
<reference evidence="11 12" key="1">
    <citation type="submission" date="2019-03" db="EMBL/GenBank/DDBJ databases">
        <title>Deep-cultivation of Planctomycetes and their phenomic and genomic characterization uncovers novel biology.</title>
        <authorList>
            <person name="Wiegand S."/>
            <person name="Jogler M."/>
            <person name="Boedeker C."/>
            <person name="Pinto D."/>
            <person name="Vollmers J."/>
            <person name="Rivas-Marin E."/>
            <person name="Kohn T."/>
            <person name="Peeters S.H."/>
            <person name="Heuer A."/>
            <person name="Rast P."/>
            <person name="Oberbeckmann S."/>
            <person name="Bunk B."/>
            <person name="Jeske O."/>
            <person name="Meyerdierks A."/>
            <person name="Storesund J.E."/>
            <person name="Kallscheuer N."/>
            <person name="Luecker S."/>
            <person name="Lage O.M."/>
            <person name="Pohl T."/>
            <person name="Merkel B.J."/>
            <person name="Hornburger P."/>
            <person name="Mueller R.-W."/>
            <person name="Bruemmer F."/>
            <person name="Labrenz M."/>
            <person name="Spormann A.M."/>
            <person name="Op den Camp H."/>
            <person name="Overmann J."/>
            <person name="Amann R."/>
            <person name="Jetten M.S.M."/>
            <person name="Mascher T."/>
            <person name="Medema M.H."/>
            <person name="Devos D.P."/>
            <person name="Kaster A.-K."/>
            <person name="Ovreas L."/>
            <person name="Rohde M."/>
            <person name="Galperin M.Y."/>
            <person name="Jogler C."/>
        </authorList>
    </citation>
    <scope>NUCLEOTIDE SEQUENCE [LARGE SCALE GENOMIC DNA]</scope>
    <source>
        <strain evidence="11 12">V144</strain>
    </source>
</reference>
<organism evidence="11 12">
    <name type="scientific">Gimesia aquarii</name>
    <dbReference type="NCBI Taxonomy" id="2527964"/>
    <lineage>
        <taxon>Bacteria</taxon>
        <taxon>Pseudomonadati</taxon>
        <taxon>Planctomycetota</taxon>
        <taxon>Planctomycetia</taxon>
        <taxon>Planctomycetales</taxon>
        <taxon>Planctomycetaceae</taxon>
        <taxon>Gimesia</taxon>
    </lineage>
</organism>
<evidence type="ECO:0000256" key="2">
    <source>
        <dbReference type="ARBA" id="ARBA00010819"/>
    </source>
</evidence>
<dbReference type="NCBIfam" id="NF003780">
    <property type="entry name" value="PRK05371.1-1"/>
    <property type="match status" value="1"/>
</dbReference>
<evidence type="ECO:0000256" key="5">
    <source>
        <dbReference type="ARBA" id="ARBA00022670"/>
    </source>
</evidence>
<dbReference type="GO" id="GO:0004177">
    <property type="term" value="F:aminopeptidase activity"/>
    <property type="evidence" value="ECO:0007669"/>
    <property type="project" value="UniProtKB-KW"/>
</dbReference>
<evidence type="ECO:0000313" key="11">
    <source>
        <dbReference type="EMBL" id="QDT98591.1"/>
    </source>
</evidence>
<dbReference type="SUPFAM" id="SSF53474">
    <property type="entry name" value="alpha/beta-Hydrolases"/>
    <property type="match status" value="1"/>
</dbReference>
<keyword evidence="4" id="KW-0031">Aminopeptidase</keyword>
<feature type="domain" description="Xaa-Pro dipeptidyl-peptidase C-terminal" evidence="10">
    <location>
        <begin position="384"/>
        <end position="607"/>
    </location>
</feature>
<evidence type="ECO:0000259" key="10">
    <source>
        <dbReference type="SMART" id="SM00939"/>
    </source>
</evidence>
<dbReference type="PANTHER" id="PTHR43056:SF10">
    <property type="entry name" value="COCE_NOND FAMILY, PUTATIVE (AFU_ORTHOLOGUE AFUA_7G00600)-RELATED"/>
    <property type="match status" value="1"/>
</dbReference>
<dbReference type="InterPro" id="IPR029058">
    <property type="entry name" value="AB_hydrolase_fold"/>
</dbReference>
<dbReference type="InterPro" id="IPR008252">
    <property type="entry name" value="Pept_S15_Xpro"/>
</dbReference>
<keyword evidence="5" id="KW-0645">Protease</keyword>
<evidence type="ECO:0000256" key="8">
    <source>
        <dbReference type="ARBA" id="ARBA00030045"/>
    </source>
</evidence>
<evidence type="ECO:0000256" key="4">
    <source>
        <dbReference type="ARBA" id="ARBA00022438"/>
    </source>
</evidence>
<dbReference type="PRINTS" id="PR00923">
    <property type="entry name" value="LACTOPTASE"/>
</dbReference>
<accession>A0A517W005</accession>
<dbReference type="GO" id="GO:0006508">
    <property type="term" value="P:proteolysis"/>
    <property type="evidence" value="ECO:0007669"/>
    <property type="project" value="UniProtKB-KW"/>
</dbReference>
<dbReference type="Pfam" id="PF08530">
    <property type="entry name" value="PepX_C"/>
    <property type="match status" value="1"/>
</dbReference>
<dbReference type="SUPFAM" id="SSF49785">
    <property type="entry name" value="Galactose-binding domain-like"/>
    <property type="match status" value="1"/>
</dbReference>
<comment type="similarity">
    <text evidence="2">Belongs to the peptidase S15 family.</text>
</comment>
<dbReference type="GO" id="GO:0008239">
    <property type="term" value="F:dipeptidyl-peptidase activity"/>
    <property type="evidence" value="ECO:0007669"/>
    <property type="project" value="UniProtKB-EC"/>
</dbReference>
<evidence type="ECO:0000256" key="1">
    <source>
        <dbReference type="ARBA" id="ARBA00000123"/>
    </source>
</evidence>
<dbReference type="InterPro" id="IPR050585">
    <property type="entry name" value="Xaa-Pro_dipeptidyl-ppase/CocE"/>
</dbReference>